<sequence length="509" mass="57024">MIRIGLIPLDERPANTRDPKLIAEAAGINLILPPSHLLSRQHQPGNCSGLAGWLEQVAPKLDGLIVSCEQLGYGGLIASRTTDEPPETISQRLSVLRRIRDRFPHLYIYGFNLITRVSNASDASEEPAYWAEYGTAIYHWSQILDQVHQGALSKTRREEAERAIPATYRSDVLRRRLRNHLINLTALQLLNDGIFDLLVLSSDDTSPFGLPSREKRWLHTWAELLPLQERLLMYPGADEVGSVLTIRMALTHIGLHPAVSVRYAPPTDAMNIAAFEDGPIRLTVERQITAAGCQLIGVPEIARIWLGVNAPIARRAEWNPVDGHHDRMARQAAIENLVTKAGEALVDGKTVAFADVAYPNGADPLLIELITTRLDPTKLAAYGGWNTAGNTIGGVIAQTCATLIGDRSCRIAQERLLLHRFIEDYGYQHIVRREIREWLQTTYNQNELTPELRGLAATRVEQRLNEIVTALPGFAYRWRILPGSVHFPWQRVFEIDFTLQYLHEKGGDN</sequence>
<reference evidence="2" key="1">
    <citation type="journal article" date="2011" name="BMC Genomics">
        <title>Complete genome sequence of the filamentous anoxygenic phototrophic bacterium Chloroflexus aurantiacus.</title>
        <authorList>
            <person name="Tang K.H."/>
            <person name="Barry K."/>
            <person name="Chertkov O."/>
            <person name="Dalin E."/>
            <person name="Han C.S."/>
            <person name="Hauser L.J."/>
            <person name="Honchak B.M."/>
            <person name="Karbach L.E."/>
            <person name="Land M.L."/>
            <person name="Lapidus A."/>
            <person name="Larimer F.W."/>
            <person name="Mikhailova N."/>
            <person name="Pitluck S."/>
            <person name="Pierson B.K."/>
            <person name="Blankenship R.E."/>
        </authorList>
    </citation>
    <scope>NUCLEOTIDE SEQUENCE [LARGE SCALE GENOMIC DNA]</scope>
    <source>
        <strain evidence="2">ATCC 29366 / DSM 635 / J-10-fl</strain>
    </source>
</reference>
<keyword evidence="2" id="KW-1185">Reference proteome</keyword>
<dbReference type="RefSeq" id="WP_012256992.1">
    <property type="nucleotide sequence ID" value="NC_010175.1"/>
</dbReference>
<dbReference type="InParanoid" id="A9WJ59"/>
<dbReference type="EMBL" id="CP000909">
    <property type="protein sequence ID" value="ABY34336.1"/>
    <property type="molecule type" value="Genomic_DNA"/>
</dbReference>
<dbReference type="InterPro" id="IPR025394">
    <property type="entry name" value="DUF4127"/>
</dbReference>
<dbReference type="STRING" id="324602.Caur_1105"/>
<dbReference type="AlphaFoldDB" id="A9WJ59"/>
<name>A9WJ59_CHLAA</name>
<evidence type="ECO:0000313" key="2">
    <source>
        <dbReference type="Proteomes" id="UP000002008"/>
    </source>
</evidence>
<dbReference type="eggNOG" id="ENOG502Z7Q0">
    <property type="taxonomic scope" value="Bacteria"/>
</dbReference>
<protein>
    <recommendedName>
        <fullName evidence="3">DUF4127 family protein</fullName>
    </recommendedName>
</protein>
<dbReference type="HOGENOM" id="CLU_031189_0_0_0"/>
<dbReference type="EnsemblBacteria" id="ABY34336">
    <property type="protein sequence ID" value="ABY34336"/>
    <property type="gene ID" value="Caur_1105"/>
</dbReference>
<evidence type="ECO:0000313" key="1">
    <source>
        <dbReference type="EMBL" id="ABY34336.1"/>
    </source>
</evidence>
<accession>A9WJ59</accession>
<organism evidence="1 2">
    <name type="scientific">Chloroflexus aurantiacus (strain ATCC 29366 / DSM 635 / J-10-fl)</name>
    <dbReference type="NCBI Taxonomy" id="324602"/>
    <lineage>
        <taxon>Bacteria</taxon>
        <taxon>Bacillati</taxon>
        <taxon>Chloroflexota</taxon>
        <taxon>Chloroflexia</taxon>
        <taxon>Chloroflexales</taxon>
        <taxon>Chloroflexineae</taxon>
        <taxon>Chloroflexaceae</taxon>
        <taxon>Chloroflexus</taxon>
    </lineage>
</organism>
<proteinExistence type="predicted"/>
<gene>
    <name evidence="1" type="ordered locus">Caur_1105</name>
</gene>
<dbReference type="Proteomes" id="UP000002008">
    <property type="component" value="Chromosome"/>
</dbReference>
<dbReference type="Pfam" id="PF13552">
    <property type="entry name" value="DUF4127"/>
    <property type="match status" value="1"/>
</dbReference>
<dbReference type="KEGG" id="cau:Caur_1105"/>
<dbReference type="PATRIC" id="fig|324602.8.peg.1263"/>
<evidence type="ECO:0008006" key="3">
    <source>
        <dbReference type="Google" id="ProtNLM"/>
    </source>
</evidence>